<proteinExistence type="predicted"/>
<comment type="cofactor">
    <cofactor evidence="7">
        <name>Cu cation</name>
        <dbReference type="ChEBI" id="CHEBI:23378"/>
    </cofactor>
    <text evidence="7">Binds 1 copper ion per subunit.</text>
</comment>
<feature type="binding site" evidence="7">
    <location>
        <position position="174"/>
    </location>
    <ligand>
        <name>Cu cation</name>
        <dbReference type="ChEBI" id="CHEBI:23378"/>
    </ligand>
</feature>
<comment type="caution">
    <text evidence="10">The sequence shown here is derived from an EMBL/GenBank/DDBJ whole genome shotgun (WGS) entry which is preliminary data.</text>
</comment>
<evidence type="ECO:0000256" key="5">
    <source>
        <dbReference type="ARBA" id="ARBA00022982"/>
    </source>
</evidence>
<dbReference type="Proteomes" id="UP001596408">
    <property type="component" value="Unassembled WGS sequence"/>
</dbReference>
<name>A0ABD5TW71_9EURY</name>
<evidence type="ECO:0000313" key="11">
    <source>
        <dbReference type="Proteomes" id="UP001596408"/>
    </source>
</evidence>
<keyword evidence="6 7" id="KW-0186">Copper</keyword>
<keyword evidence="4" id="KW-0574">Periplasm</keyword>
<reference evidence="10 11" key="1">
    <citation type="journal article" date="2019" name="Int. J. Syst. Evol. Microbiol.">
        <title>The Global Catalogue of Microorganisms (GCM) 10K type strain sequencing project: providing services to taxonomists for standard genome sequencing and annotation.</title>
        <authorList>
            <consortium name="The Broad Institute Genomics Platform"/>
            <consortium name="The Broad Institute Genome Sequencing Center for Infectious Disease"/>
            <person name="Wu L."/>
            <person name="Ma J."/>
        </authorList>
    </citation>
    <scope>NUCLEOTIDE SEQUENCE [LARGE SCALE GENOMIC DNA]</scope>
    <source>
        <strain evidence="10 11">YIM 94188</strain>
    </source>
</reference>
<dbReference type="InterPro" id="IPR017533">
    <property type="entry name" value="Halocyanin"/>
</dbReference>
<evidence type="ECO:0000256" key="2">
    <source>
        <dbReference type="ARBA" id="ARBA00022448"/>
    </source>
</evidence>
<evidence type="ECO:0000259" key="9">
    <source>
        <dbReference type="Pfam" id="PF00127"/>
    </source>
</evidence>
<keyword evidence="2" id="KW-0813">Transport</keyword>
<dbReference type="PANTHER" id="PTHR36507:SF1">
    <property type="entry name" value="BLL1555 PROTEIN"/>
    <property type="match status" value="1"/>
</dbReference>
<keyword evidence="11" id="KW-1185">Reference proteome</keyword>
<organism evidence="10 11">
    <name type="scientific">Halopelagius fulvigenes</name>
    <dbReference type="NCBI Taxonomy" id="1198324"/>
    <lineage>
        <taxon>Archaea</taxon>
        <taxon>Methanobacteriati</taxon>
        <taxon>Methanobacteriota</taxon>
        <taxon>Stenosarchaea group</taxon>
        <taxon>Halobacteria</taxon>
        <taxon>Halobacteriales</taxon>
        <taxon>Haloferacaceae</taxon>
    </lineage>
</organism>
<dbReference type="InterPro" id="IPR000923">
    <property type="entry name" value="BlueCu_1"/>
</dbReference>
<evidence type="ECO:0000256" key="4">
    <source>
        <dbReference type="ARBA" id="ARBA00022764"/>
    </source>
</evidence>
<dbReference type="GO" id="GO:0042597">
    <property type="term" value="C:periplasmic space"/>
    <property type="evidence" value="ECO:0007669"/>
    <property type="project" value="UniProtKB-SubCell"/>
</dbReference>
<protein>
    <submittedName>
        <fullName evidence="10">Halocyanin domain-containing protein</fullName>
    </submittedName>
</protein>
<accession>A0ABD5TW71</accession>
<dbReference type="EMBL" id="JBHSXH010000004">
    <property type="protein sequence ID" value="MFC6823528.1"/>
    <property type="molecule type" value="Genomic_DNA"/>
</dbReference>
<evidence type="ECO:0000256" key="6">
    <source>
        <dbReference type="ARBA" id="ARBA00023008"/>
    </source>
</evidence>
<evidence type="ECO:0000256" key="8">
    <source>
        <dbReference type="SAM" id="MobiDB-lite"/>
    </source>
</evidence>
<sequence length="182" mass="18373">MMDSHSTRRAFAAALGTLAVGAFAGCTGSGAEANQAGGGGGESTPASTETPARTATDAAGSESGGDEPSFGGWFDDMSNYDGVVDTTGNSEVTVAVGASGNNGNYAFDPAAVRVDAGTTVVWEWTGEGASHNVSAKDGSFESEMTGEKGHTFSQTFEEAGTYKYVCTPHQAMGMRGAVVVTE</sequence>
<feature type="domain" description="Blue (type 1) copper" evidence="9">
    <location>
        <begin position="97"/>
        <end position="180"/>
    </location>
</feature>
<evidence type="ECO:0000256" key="3">
    <source>
        <dbReference type="ARBA" id="ARBA00022723"/>
    </source>
</evidence>
<evidence type="ECO:0000313" key="10">
    <source>
        <dbReference type="EMBL" id="MFC6823528.1"/>
    </source>
</evidence>
<keyword evidence="3 7" id="KW-0479">Metal-binding</keyword>
<dbReference type="SUPFAM" id="SSF49503">
    <property type="entry name" value="Cupredoxins"/>
    <property type="match status" value="1"/>
</dbReference>
<dbReference type="PROSITE" id="PS00196">
    <property type="entry name" value="COPPER_BLUE"/>
    <property type="match status" value="1"/>
</dbReference>
<dbReference type="PANTHER" id="PTHR36507">
    <property type="entry name" value="BLL1555 PROTEIN"/>
    <property type="match status" value="1"/>
</dbReference>
<dbReference type="RefSeq" id="WP_379691971.1">
    <property type="nucleotide sequence ID" value="NZ_JBHSXH010000004.1"/>
</dbReference>
<keyword evidence="5" id="KW-0249">Electron transport</keyword>
<dbReference type="PRINTS" id="PR00155">
    <property type="entry name" value="AMICYANIN"/>
</dbReference>
<dbReference type="NCBIfam" id="TIGR03102">
    <property type="entry name" value="halo_cynanin"/>
    <property type="match status" value="1"/>
</dbReference>
<comment type="subcellular location">
    <subcellularLocation>
        <location evidence="1">Periplasm</location>
    </subcellularLocation>
</comment>
<dbReference type="GO" id="GO:0046872">
    <property type="term" value="F:metal ion binding"/>
    <property type="evidence" value="ECO:0007669"/>
    <property type="project" value="UniProtKB-KW"/>
</dbReference>
<evidence type="ECO:0000256" key="1">
    <source>
        <dbReference type="ARBA" id="ARBA00004418"/>
    </source>
</evidence>
<dbReference type="AlphaFoldDB" id="A0ABD5TW71"/>
<dbReference type="Pfam" id="PF00127">
    <property type="entry name" value="Copper-bind"/>
    <property type="match status" value="1"/>
</dbReference>
<feature type="compositionally biased region" description="Polar residues" evidence="8">
    <location>
        <begin position="44"/>
        <end position="53"/>
    </location>
</feature>
<evidence type="ECO:0000256" key="7">
    <source>
        <dbReference type="PIRSR" id="PIRSR602386-1"/>
    </source>
</evidence>
<dbReference type="Gene3D" id="2.60.40.420">
    <property type="entry name" value="Cupredoxins - blue copper proteins"/>
    <property type="match status" value="1"/>
</dbReference>
<feature type="region of interest" description="Disordered" evidence="8">
    <location>
        <begin position="31"/>
        <end position="72"/>
    </location>
</feature>
<dbReference type="InterPro" id="IPR006311">
    <property type="entry name" value="TAT_signal"/>
</dbReference>
<feature type="binding site" evidence="7">
    <location>
        <position position="131"/>
    </location>
    <ligand>
        <name>Cu cation</name>
        <dbReference type="ChEBI" id="CHEBI:23378"/>
    </ligand>
</feature>
<dbReference type="InterPro" id="IPR002386">
    <property type="entry name" value="Amicyanin/Pseudoazurin"/>
</dbReference>
<dbReference type="InterPro" id="IPR008972">
    <property type="entry name" value="Cupredoxin"/>
</dbReference>
<gene>
    <name evidence="10" type="ORF">ACFQEV_00695</name>
</gene>
<dbReference type="PROSITE" id="PS51318">
    <property type="entry name" value="TAT"/>
    <property type="match status" value="1"/>
</dbReference>
<feature type="binding site" evidence="7">
    <location>
        <position position="166"/>
    </location>
    <ligand>
        <name>Cu cation</name>
        <dbReference type="ChEBI" id="CHEBI:23378"/>
    </ligand>
</feature>
<dbReference type="InterPro" id="IPR052721">
    <property type="entry name" value="ET_Amicyanin"/>
</dbReference>
<dbReference type="CDD" id="cd04220">
    <property type="entry name" value="Halocyanin"/>
    <property type="match status" value="1"/>
</dbReference>
<feature type="binding site" evidence="7">
    <location>
        <position position="169"/>
    </location>
    <ligand>
        <name>Cu cation</name>
        <dbReference type="ChEBI" id="CHEBI:23378"/>
    </ligand>
</feature>
<dbReference type="InterPro" id="IPR028871">
    <property type="entry name" value="BlueCu_1_BS"/>
</dbReference>